<dbReference type="Ensembl" id="ENSMPUT00000005357.1">
    <property type="protein sequence ID" value="ENSMPUP00000005269.1"/>
    <property type="gene ID" value="ENSMPUG00000005307.1"/>
</dbReference>
<feature type="compositionally biased region" description="Low complexity" evidence="1">
    <location>
        <begin position="72"/>
        <end position="81"/>
    </location>
</feature>
<name>M3Y1R8_MUSPF</name>
<proteinExistence type="predicted"/>
<dbReference type="HOGENOM" id="CLU_1921924_0_0_1"/>
<accession>M3Y1R8</accession>
<dbReference type="AlphaFoldDB" id="M3Y1R8"/>
<dbReference type="InParanoid" id="M3Y1R8"/>
<dbReference type="EMBL" id="AEYP01081628">
    <property type="status" value="NOT_ANNOTATED_CDS"/>
    <property type="molecule type" value="Genomic_DNA"/>
</dbReference>
<feature type="region of interest" description="Disordered" evidence="1">
    <location>
        <begin position="72"/>
        <end position="132"/>
    </location>
</feature>
<evidence type="ECO:0000313" key="2">
    <source>
        <dbReference type="Ensembl" id="ENSMPUP00000005269.1"/>
    </source>
</evidence>
<evidence type="ECO:0000256" key="1">
    <source>
        <dbReference type="SAM" id="MobiDB-lite"/>
    </source>
</evidence>
<dbReference type="EMBL" id="AEYP01081630">
    <property type="status" value="NOT_ANNOTATED_CDS"/>
    <property type="molecule type" value="Genomic_DNA"/>
</dbReference>
<dbReference type="EMBL" id="AEYP01081629">
    <property type="status" value="NOT_ANNOTATED_CDS"/>
    <property type="molecule type" value="Genomic_DNA"/>
</dbReference>
<protein>
    <submittedName>
        <fullName evidence="2">Uncharacterized protein</fullName>
    </submittedName>
</protein>
<organism evidence="2">
    <name type="scientific">Mustela putorius furo</name>
    <name type="common">European domestic ferret</name>
    <name type="synonym">Mustela furo</name>
    <dbReference type="NCBI Taxonomy" id="9669"/>
    <lineage>
        <taxon>Eukaryota</taxon>
        <taxon>Metazoa</taxon>
        <taxon>Chordata</taxon>
        <taxon>Craniata</taxon>
        <taxon>Vertebrata</taxon>
        <taxon>Euteleostomi</taxon>
        <taxon>Mammalia</taxon>
        <taxon>Eutheria</taxon>
        <taxon>Laurasiatheria</taxon>
        <taxon>Carnivora</taxon>
        <taxon>Caniformia</taxon>
        <taxon>Musteloidea</taxon>
        <taxon>Mustelidae</taxon>
        <taxon>Mustelinae</taxon>
        <taxon>Mustela</taxon>
    </lineage>
</organism>
<sequence length="132" mass="13860">APFSCKTVRVSVCVCVRARARARVTPPPSLPSLARPLLSLTPSAPALLQLLLLPLPPRASVRLLSRPFFLPSLLLSPTTPSAVRGRSNTSGRLSPPRSKARSHPPSLALSTPSPSPSRVGSSLSLSRADVTT</sequence>
<feature type="compositionally biased region" description="Low complexity" evidence="1">
    <location>
        <begin position="104"/>
        <end position="132"/>
    </location>
</feature>
<reference evidence="2" key="1">
    <citation type="submission" date="2024-06" db="UniProtKB">
        <authorList>
            <consortium name="Ensembl"/>
        </authorList>
    </citation>
    <scope>IDENTIFICATION</scope>
</reference>